<protein>
    <recommendedName>
        <fullName evidence="3">Ribosomal protein S14</fullName>
    </recommendedName>
</protein>
<feature type="transmembrane region" description="Helical" evidence="1">
    <location>
        <begin position="48"/>
        <end position="70"/>
    </location>
</feature>
<evidence type="ECO:0000313" key="2">
    <source>
        <dbReference type="EMBL" id="KAL0281803.1"/>
    </source>
</evidence>
<accession>A0AAW2IJ44</accession>
<evidence type="ECO:0000256" key="1">
    <source>
        <dbReference type="SAM" id="Phobius"/>
    </source>
</evidence>
<comment type="caution">
    <text evidence="2">The sequence shown here is derived from an EMBL/GenBank/DDBJ whole genome shotgun (WGS) entry which is preliminary data.</text>
</comment>
<sequence length="76" mass="9288">MALLGARFYWPQMKAEKKRLEHILQREARFHASRPKKESRKEKRLLRFLRIIPIPKSLLKAAFLWFLAIYPCDWSY</sequence>
<reference evidence="2" key="1">
    <citation type="submission" date="2020-06" db="EMBL/GenBank/DDBJ databases">
        <authorList>
            <person name="Li T."/>
            <person name="Hu X."/>
            <person name="Zhang T."/>
            <person name="Song X."/>
            <person name="Zhang H."/>
            <person name="Dai N."/>
            <person name="Sheng W."/>
            <person name="Hou X."/>
            <person name="Wei L."/>
        </authorList>
    </citation>
    <scope>NUCLEOTIDE SEQUENCE</scope>
    <source>
        <strain evidence="2">G02</strain>
        <tissue evidence="2">Leaf</tissue>
    </source>
</reference>
<reference evidence="2" key="2">
    <citation type="journal article" date="2024" name="Plant">
        <title>Genomic evolution and insights into agronomic trait innovations of Sesamum species.</title>
        <authorList>
            <person name="Miao H."/>
            <person name="Wang L."/>
            <person name="Qu L."/>
            <person name="Liu H."/>
            <person name="Sun Y."/>
            <person name="Le M."/>
            <person name="Wang Q."/>
            <person name="Wei S."/>
            <person name="Zheng Y."/>
            <person name="Lin W."/>
            <person name="Duan Y."/>
            <person name="Cao H."/>
            <person name="Xiong S."/>
            <person name="Wang X."/>
            <person name="Wei L."/>
            <person name="Li C."/>
            <person name="Ma Q."/>
            <person name="Ju M."/>
            <person name="Zhao R."/>
            <person name="Li G."/>
            <person name="Mu C."/>
            <person name="Tian Q."/>
            <person name="Mei H."/>
            <person name="Zhang T."/>
            <person name="Gao T."/>
            <person name="Zhang H."/>
        </authorList>
    </citation>
    <scope>NUCLEOTIDE SEQUENCE</scope>
    <source>
        <strain evidence="2">G02</strain>
    </source>
</reference>
<gene>
    <name evidence="2" type="ORF">Sradi_7285800</name>
</gene>
<name>A0AAW2IJ44_SESRA</name>
<dbReference type="AlphaFoldDB" id="A0AAW2IJ44"/>
<proteinExistence type="predicted"/>
<keyword evidence="1" id="KW-0812">Transmembrane</keyword>
<dbReference type="EMBL" id="JACGWJ010001560">
    <property type="protein sequence ID" value="KAL0281803.1"/>
    <property type="molecule type" value="Genomic_DNA"/>
</dbReference>
<keyword evidence="1" id="KW-1133">Transmembrane helix</keyword>
<keyword evidence="1" id="KW-0472">Membrane</keyword>
<evidence type="ECO:0008006" key="3">
    <source>
        <dbReference type="Google" id="ProtNLM"/>
    </source>
</evidence>
<organism evidence="2">
    <name type="scientific">Sesamum radiatum</name>
    <name type="common">Black benniseed</name>
    <dbReference type="NCBI Taxonomy" id="300843"/>
    <lineage>
        <taxon>Eukaryota</taxon>
        <taxon>Viridiplantae</taxon>
        <taxon>Streptophyta</taxon>
        <taxon>Embryophyta</taxon>
        <taxon>Tracheophyta</taxon>
        <taxon>Spermatophyta</taxon>
        <taxon>Magnoliopsida</taxon>
        <taxon>eudicotyledons</taxon>
        <taxon>Gunneridae</taxon>
        <taxon>Pentapetalae</taxon>
        <taxon>asterids</taxon>
        <taxon>lamiids</taxon>
        <taxon>Lamiales</taxon>
        <taxon>Pedaliaceae</taxon>
        <taxon>Sesamum</taxon>
    </lineage>
</organism>